<comment type="caution">
    <text evidence="2">The sequence shown here is derived from an EMBL/GenBank/DDBJ whole genome shotgun (WGS) entry which is preliminary data.</text>
</comment>
<evidence type="ECO:0008006" key="3">
    <source>
        <dbReference type="Google" id="ProtNLM"/>
    </source>
</evidence>
<dbReference type="EMBL" id="MLJW01004587">
    <property type="protein sequence ID" value="OIQ69687.1"/>
    <property type="molecule type" value="Genomic_DNA"/>
</dbReference>
<accession>A0A1J5PPI5</accession>
<keyword evidence="1" id="KW-1133">Transmembrane helix</keyword>
<organism evidence="2">
    <name type="scientific">mine drainage metagenome</name>
    <dbReference type="NCBI Taxonomy" id="410659"/>
    <lineage>
        <taxon>unclassified sequences</taxon>
        <taxon>metagenomes</taxon>
        <taxon>ecological metagenomes</taxon>
    </lineage>
</organism>
<sequence>MTAATTPTRTGRDDPLRRAVALLGLSPRTLALSVLLGVLALGSAVALAAVSAWLIARASQMPPVLQLSIATVAVRAFGIGRGVRP</sequence>
<keyword evidence="1" id="KW-0472">Membrane</keyword>
<evidence type="ECO:0000256" key="1">
    <source>
        <dbReference type="SAM" id="Phobius"/>
    </source>
</evidence>
<keyword evidence="1" id="KW-0812">Transmembrane</keyword>
<proteinExistence type="predicted"/>
<gene>
    <name evidence="2" type="ORF">GALL_487080</name>
</gene>
<evidence type="ECO:0000313" key="2">
    <source>
        <dbReference type="EMBL" id="OIQ69687.1"/>
    </source>
</evidence>
<name>A0A1J5PPI5_9ZZZZ</name>
<reference evidence="2" key="1">
    <citation type="submission" date="2016-10" db="EMBL/GenBank/DDBJ databases">
        <title>Sequence of Gallionella enrichment culture.</title>
        <authorList>
            <person name="Poehlein A."/>
            <person name="Muehling M."/>
            <person name="Daniel R."/>
        </authorList>
    </citation>
    <scope>NUCLEOTIDE SEQUENCE</scope>
</reference>
<protein>
    <recommendedName>
        <fullName evidence="3">Thiol reductant ABC exporter subunit CydC</fullName>
    </recommendedName>
</protein>
<feature type="transmembrane region" description="Helical" evidence="1">
    <location>
        <begin position="30"/>
        <end position="56"/>
    </location>
</feature>
<dbReference type="AlphaFoldDB" id="A0A1J5PPI5"/>